<dbReference type="InterPro" id="IPR036388">
    <property type="entry name" value="WH-like_DNA-bd_sf"/>
</dbReference>
<dbReference type="PROSITE" id="PS50931">
    <property type="entry name" value="HTH_LYSR"/>
    <property type="match status" value="1"/>
</dbReference>
<dbReference type="InterPro" id="IPR000847">
    <property type="entry name" value="LysR_HTH_N"/>
</dbReference>
<dbReference type="InterPro" id="IPR005119">
    <property type="entry name" value="LysR_subst-bd"/>
</dbReference>
<dbReference type="Gene3D" id="3.40.190.10">
    <property type="entry name" value="Periplasmic binding protein-like II"/>
    <property type="match status" value="2"/>
</dbReference>
<dbReference type="Pfam" id="PF03466">
    <property type="entry name" value="LysR_substrate"/>
    <property type="match status" value="1"/>
</dbReference>
<dbReference type="GO" id="GO:0003677">
    <property type="term" value="F:DNA binding"/>
    <property type="evidence" value="ECO:0007669"/>
    <property type="project" value="UniProtKB-KW"/>
</dbReference>
<dbReference type="RefSeq" id="WP_066513870.1">
    <property type="nucleotide sequence ID" value="NZ_LNCU01000115.1"/>
</dbReference>
<dbReference type="InterPro" id="IPR050176">
    <property type="entry name" value="LTTR"/>
</dbReference>
<dbReference type="InterPro" id="IPR036390">
    <property type="entry name" value="WH_DNA-bd_sf"/>
</dbReference>
<comment type="function">
    <text evidence="1">NodD regulates the expression of the nodABCFE genes which encode other nodulation proteins. NodD is also a negative regulator of its own expression. Binds flavonoids as inducers.</text>
</comment>
<protein>
    <submittedName>
        <fullName evidence="7">LysR family transcriptional regulator</fullName>
    </submittedName>
</protein>
<dbReference type="PANTHER" id="PTHR30579:SF7">
    <property type="entry name" value="HTH-TYPE TRANSCRIPTIONAL REGULATOR LRHA-RELATED"/>
    <property type="match status" value="1"/>
</dbReference>
<dbReference type="SUPFAM" id="SSF46785">
    <property type="entry name" value="Winged helix' DNA-binding domain"/>
    <property type="match status" value="1"/>
</dbReference>
<evidence type="ECO:0000313" key="8">
    <source>
        <dbReference type="Proteomes" id="UP000057737"/>
    </source>
</evidence>
<name>A0A125Q647_9BRAD</name>
<accession>A0A125Q647</accession>
<sequence length="283" mass="30617">MLDPIQLETFLTVAQTENFTEAGRRLGLKQSTVSQHIRKLEAAAGRRLFVRDTHSVTLTADGEAMVGFARPILEANARARDYFAGSQVRGKIRFGAAEDFASSRLPDLLRDFVRRHPQVDLELTIGLSAGLYQKLDGGELDLVLGKRRPGDEHGQLVWRDRLVWTGAPGTRLDPGQPLPLILYAPPSVSRSVVLEAMERSGRPWHIVCSSGSLSGLRAAALAGLGITPQAQAFIPDGLEEVPASGLPLLGSVEFVVQAARRSRRGPAAELAQAITTHGGRLRP</sequence>
<dbReference type="EMBL" id="LNCU01000115">
    <property type="protein sequence ID" value="KWV46817.1"/>
    <property type="molecule type" value="Genomic_DNA"/>
</dbReference>
<dbReference type="FunFam" id="1.10.10.10:FF:000001">
    <property type="entry name" value="LysR family transcriptional regulator"/>
    <property type="match status" value="1"/>
</dbReference>
<keyword evidence="8" id="KW-1185">Reference proteome</keyword>
<evidence type="ECO:0000256" key="4">
    <source>
        <dbReference type="ARBA" id="ARBA00023125"/>
    </source>
</evidence>
<evidence type="ECO:0000259" key="6">
    <source>
        <dbReference type="PROSITE" id="PS50931"/>
    </source>
</evidence>
<dbReference type="Proteomes" id="UP000057737">
    <property type="component" value="Unassembled WGS sequence"/>
</dbReference>
<dbReference type="Gene3D" id="1.10.10.10">
    <property type="entry name" value="Winged helix-like DNA-binding domain superfamily/Winged helix DNA-binding domain"/>
    <property type="match status" value="1"/>
</dbReference>
<dbReference type="PRINTS" id="PR00039">
    <property type="entry name" value="HTHLYSR"/>
</dbReference>
<evidence type="ECO:0000256" key="1">
    <source>
        <dbReference type="ARBA" id="ARBA00003502"/>
    </source>
</evidence>
<dbReference type="Pfam" id="PF00126">
    <property type="entry name" value="HTH_1"/>
    <property type="match status" value="1"/>
</dbReference>
<comment type="similarity">
    <text evidence="2">Belongs to the LysR transcriptional regulatory family.</text>
</comment>
<dbReference type="GO" id="GO:0003700">
    <property type="term" value="F:DNA-binding transcription factor activity"/>
    <property type="evidence" value="ECO:0007669"/>
    <property type="project" value="InterPro"/>
</dbReference>
<evidence type="ECO:0000313" key="7">
    <source>
        <dbReference type="EMBL" id="KWV46817.1"/>
    </source>
</evidence>
<dbReference type="SUPFAM" id="SSF53850">
    <property type="entry name" value="Periplasmic binding protein-like II"/>
    <property type="match status" value="1"/>
</dbReference>
<evidence type="ECO:0000256" key="3">
    <source>
        <dbReference type="ARBA" id="ARBA00023015"/>
    </source>
</evidence>
<reference evidence="7 8" key="1">
    <citation type="submission" date="2015-11" db="EMBL/GenBank/DDBJ databases">
        <title>Draft Genome Sequence of the Strain BR 10303 (Bradyrhizobium sp.) isolated from nodules of Centrolobium paraense.</title>
        <authorList>
            <person name="Zelli J.E."/>
            <person name="Simoes-Araujo J.L."/>
            <person name="Barauna A.C."/>
            <person name="Silva K."/>
        </authorList>
    </citation>
    <scope>NUCLEOTIDE SEQUENCE [LARGE SCALE GENOMIC DNA]</scope>
    <source>
        <strain evidence="7 8">BR 10303</strain>
    </source>
</reference>
<evidence type="ECO:0000256" key="2">
    <source>
        <dbReference type="ARBA" id="ARBA00009437"/>
    </source>
</evidence>
<gene>
    <name evidence="7" type="ORF">AS156_20490</name>
</gene>
<dbReference type="AlphaFoldDB" id="A0A125Q647"/>
<comment type="caution">
    <text evidence="7">The sequence shown here is derived from an EMBL/GenBank/DDBJ whole genome shotgun (WGS) entry which is preliminary data.</text>
</comment>
<dbReference type="PANTHER" id="PTHR30579">
    <property type="entry name" value="TRANSCRIPTIONAL REGULATOR"/>
    <property type="match status" value="1"/>
</dbReference>
<keyword evidence="4" id="KW-0238">DNA-binding</keyword>
<evidence type="ECO:0000256" key="5">
    <source>
        <dbReference type="ARBA" id="ARBA00023163"/>
    </source>
</evidence>
<feature type="domain" description="HTH lysR-type" evidence="6">
    <location>
        <begin position="2"/>
        <end position="59"/>
    </location>
</feature>
<keyword evidence="3" id="KW-0805">Transcription regulation</keyword>
<proteinExistence type="inferred from homology"/>
<keyword evidence="5" id="KW-0804">Transcription</keyword>
<organism evidence="7 8">
    <name type="scientific">Bradyrhizobium macuxiense</name>
    <dbReference type="NCBI Taxonomy" id="1755647"/>
    <lineage>
        <taxon>Bacteria</taxon>
        <taxon>Pseudomonadati</taxon>
        <taxon>Pseudomonadota</taxon>
        <taxon>Alphaproteobacteria</taxon>
        <taxon>Hyphomicrobiales</taxon>
        <taxon>Nitrobacteraceae</taxon>
        <taxon>Bradyrhizobium</taxon>
    </lineage>
</organism>
<dbReference type="OrthoDB" id="9789529at2"/>